<feature type="region of interest" description="Disordered" evidence="1">
    <location>
        <begin position="33"/>
        <end position="54"/>
    </location>
</feature>
<protein>
    <submittedName>
        <fullName evidence="2">Uncharacterized protein</fullName>
    </submittedName>
</protein>
<evidence type="ECO:0000313" key="2">
    <source>
        <dbReference type="EMBL" id="CAB5162532.1"/>
    </source>
</evidence>
<evidence type="ECO:0000256" key="1">
    <source>
        <dbReference type="SAM" id="MobiDB-lite"/>
    </source>
</evidence>
<accession>A0A6J7W8D0</accession>
<organism evidence="2">
    <name type="scientific">uncultured Caudovirales phage</name>
    <dbReference type="NCBI Taxonomy" id="2100421"/>
    <lineage>
        <taxon>Viruses</taxon>
        <taxon>Duplodnaviria</taxon>
        <taxon>Heunggongvirae</taxon>
        <taxon>Uroviricota</taxon>
        <taxon>Caudoviricetes</taxon>
        <taxon>Peduoviridae</taxon>
        <taxon>Maltschvirus</taxon>
        <taxon>Maltschvirus maltsch</taxon>
    </lineage>
</organism>
<reference evidence="2" key="1">
    <citation type="submission" date="2020-05" db="EMBL/GenBank/DDBJ databases">
        <authorList>
            <person name="Chiriac C."/>
            <person name="Salcher M."/>
            <person name="Ghai R."/>
            <person name="Kavagutti S V."/>
        </authorList>
    </citation>
    <scope>NUCLEOTIDE SEQUENCE</scope>
</reference>
<proteinExistence type="predicted"/>
<sequence>MGGATIIDTQSEPGSWAEALRYPSSIRVLETLPPSEPGGQVTGAAVPRFFQPHS</sequence>
<name>A0A6J7W8D0_9CAUD</name>
<gene>
    <name evidence="2" type="ORF">UFOVP152_34</name>
</gene>
<dbReference type="EMBL" id="LR798200">
    <property type="protein sequence ID" value="CAB5162532.1"/>
    <property type="molecule type" value="Genomic_DNA"/>
</dbReference>